<dbReference type="EMBL" id="QRBF01000001">
    <property type="protein sequence ID" value="RDS85851.1"/>
    <property type="molecule type" value="Genomic_DNA"/>
</dbReference>
<dbReference type="AlphaFoldDB" id="A0A370XC87"/>
<evidence type="ECO:0000313" key="1">
    <source>
        <dbReference type="EMBL" id="RDS85851.1"/>
    </source>
</evidence>
<dbReference type="Proteomes" id="UP000255334">
    <property type="component" value="Unassembled WGS sequence"/>
</dbReference>
<keyword evidence="2" id="KW-1185">Reference proteome</keyword>
<proteinExistence type="predicted"/>
<accession>A0A370XC87</accession>
<evidence type="ECO:0000313" key="2">
    <source>
        <dbReference type="Proteomes" id="UP000255334"/>
    </source>
</evidence>
<name>A0A370XC87_9GAMM</name>
<reference evidence="1 2" key="1">
    <citation type="submission" date="2018-07" db="EMBL/GenBank/DDBJ databases">
        <title>Dyella monticola sp. nov. and Dyella psychrodurans sp. nov. isolated from monsoon evergreen broad-leaved forest soil of Dinghu Mountain, China.</title>
        <authorList>
            <person name="Gao Z."/>
            <person name="Qiu L."/>
        </authorList>
    </citation>
    <scope>NUCLEOTIDE SEQUENCE [LARGE SCALE GENOMIC DNA]</scope>
    <source>
        <strain evidence="1 2">4MSK11</strain>
    </source>
</reference>
<gene>
    <name evidence="1" type="ORF">DWU99_00830</name>
</gene>
<organism evidence="1 2">
    <name type="scientific">Dyella psychrodurans</name>
    <dbReference type="NCBI Taxonomy" id="1927960"/>
    <lineage>
        <taxon>Bacteria</taxon>
        <taxon>Pseudomonadati</taxon>
        <taxon>Pseudomonadota</taxon>
        <taxon>Gammaproteobacteria</taxon>
        <taxon>Lysobacterales</taxon>
        <taxon>Rhodanobacteraceae</taxon>
        <taxon>Dyella</taxon>
    </lineage>
</organism>
<sequence>MNGCLVLDGMGTLGRDHRYHRWKHKFTRRAQRAGLPRAHDGWARDFDELGAWERVGRQVVQARWDRRRLERSARGGNAPHVVQRRRM</sequence>
<comment type="caution">
    <text evidence="1">The sequence shown here is derived from an EMBL/GenBank/DDBJ whole genome shotgun (WGS) entry which is preliminary data.</text>
</comment>
<protein>
    <submittedName>
        <fullName evidence="1">Uncharacterized protein</fullName>
    </submittedName>
</protein>